<keyword evidence="3" id="KW-1133">Transmembrane helix</keyword>
<name>A0A6G1DLL0_9ORYZ</name>
<sequence>MIRRNTGSAAQKLLSVVITAGEATAYVLSGTYGSVGDLGAGNAVLIILQLMFGGMFAIFLDELLQKAYGFGFGISLFTAANTCESFVTKALSRRR</sequence>
<comment type="similarity">
    <text evidence="2">Belongs to the SecY/SEC61-alpha family.</text>
</comment>
<dbReference type="InterPro" id="IPR002208">
    <property type="entry name" value="SecY/SEC61-alpha"/>
</dbReference>
<dbReference type="SUPFAM" id="SSF103491">
    <property type="entry name" value="Preprotein translocase SecY subunit"/>
    <property type="match status" value="1"/>
</dbReference>
<evidence type="ECO:0008006" key="6">
    <source>
        <dbReference type="Google" id="ProtNLM"/>
    </source>
</evidence>
<protein>
    <recommendedName>
        <fullName evidence="6">Translocon Sec61/SecY plug domain-containing protein</fullName>
    </recommendedName>
</protein>
<dbReference type="InterPro" id="IPR023201">
    <property type="entry name" value="SecY_dom_sf"/>
</dbReference>
<keyword evidence="3" id="KW-0812">Transmembrane</keyword>
<evidence type="ECO:0000256" key="2">
    <source>
        <dbReference type="RuleBase" id="RU004349"/>
    </source>
</evidence>
<comment type="caution">
    <text evidence="4">The sequence shown here is derived from an EMBL/GenBank/DDBJ whole genome shotgun (WGS) entry which is preliminary data.</text>
</comment>
<organism evidence="4 5">
    <name type="scientific">Oryza meyeriana var. granulata</name>
    <dbReference type="NCBI Taxonomy" id="110450"/>
    <lineage>
        <taxon>Eukaryota</taxon>
        <taxon>Viridiplantae</taxon>
        <taxon>Streptophyta</taxon>
        <taxon>Embryophyta</taxon>
        <taxon>Tracheophyta</taxon>
        <taxon>Spermatophyta</taxon>
        <taxon>Magnoliopsida</taxon>
        <taxon>Liliopsida</taxon>
        <taxon>Poales</taxon>
        <taxon>Poaceae</taxon>
        <taxon>BOP clade</taxon>
        <taxon>Oryzoideae</taxon>
        <taxon>Oryzeae</taxon>
        <taxon>Oryzinae</taxon>
        <taxon>Oryza</taxon>
        <taxon>Oryza meyeriana</taxon>
    </lineage>
</organism>
<dbReference type="Pfam" id="PF00344">
    <property type="entry name" value="SecY"/>
    <property type="match status" value="1"/>
</dbReference>
<evidence type="ECO:0000313" key="5">
    <source>
        <dbReference type="Proteomes" id="UP000479710"/>
    </source>
</evidence>
<dbReference type="EMBL" id="SPHZ02000006">
    <property type="protein sequence ID" value="KAF0913092.1"/>
    <property type="molecule type" value="Genomic_DNA"/>
</dbReference>
<dbReference type="Gene3D" id="1.10.3370.10">
    <property type="entry name" value="SecY subunit domain"/>
    <property type="match status" value="1"/>
</dbReference>
<dbReference type="OrthoDB" id="1522658at2759"/>
<evidence type="ECO:0000256" key="3">
    <source>
        <dbReference type="SAM" id="Phobius"/>
    </source>
</evidence>
<feature type="transmembrane region" description="Helical" evidence="3">
    <location>
        <begin position="41"/>
        <end position="60"/>
    </location>
</feature>
<dbReference type="GO" id="GO:0015031">
    <property type="term" value="P:protein transport"/>
    <property type="evidence" value="ECO:0007669"/>
    <property type="project" value="InterPro"/>
</dbReference>
<proteinExistence type="inferred from homology"/>
<dbReference type="Proteomes" id="UP000479710">
    <property type="component" value="Unassembled WGS sequence"/>
</dbReference>
<dbReference type="PANTHER" id="PTHR10906">
    <property type="entry name" value="SECY/SEC61-ALPHA FAMILY MEMBER"/>
    <property type="match status" value="1"/>
</dbReference>
<dbReference type="GO" id="GO:0009535">
    <property type="term" value="C:chloroplast thylakoid membrane"/>
    <property type="evidence" value="ECO:0007669"/>
    <property type="project" value="UniProtKB-SubCell"/>
</dbReference>
<reference evidence="4 5" key="1">
    <citation type="submission" date="2019-11" db="EMBL/GenBank/DDBJ databases">
        <title>Whole genome sequence of Oryza granulata.</title>
        <authorList>
            <person name="Li W."/>
        </authorList>
    </citation>
    <scope>NUCLEOTIDE SEQUENCE [LARGE SCALE GENOMIC DNA]</scope>
    <source>
        <strain evidence="5">cv. Menghai</strain>
        <tissue evidence="4">Leaf</tissue>
    </source>
</reference>
<comment type="subcellular location">
    <subcellularLocation>
        <location evidence="1">Plastid</location>
        <location evidence="1">Chloroplast thylakoid membrane</location>
        <topology evidence="1">Multi-pass membrane protein</topology>
    </subcellularLocation>
</comment>
<evidence type="ECO:0000313" key="4">
    <source>
        <dbReference type="EMBL" id="KAF0913092.1"/>
    </source>
</evidence>
<keyword evidence="3" id="KW-0472">Membrane</keyword>
<evidence type="ECO:0000256" key="1">
    <source>
        <dbReference type="ARBA" id="ARBA00004454"/>
    </source>
</evidence>
<dbReference type="AlphaFoldDB" id="A0A6G1DLL0"/>
<accession>A0A6G1DLL0</accession>
<gene>
    <name evidence="4" type="ORF">E2562_020241</name>
</gene>
<keyword evidence="5" id="KW-1185">Reference proteome</keyword>